<comment type="caution">
    <text evidence="4">The sequence shown here is derived from an EMBL/GenBank/DDBJ whole genome shotgun (WGS) entry which is preliminary data.</text>
</comment>
<organism evidence="4 5">
    <name type="scientific">Olea europaea subsp. europaea</name>
    <dbReference type="NCBI Taxonomy" id="158383"/>
    <lineage>
        <taxon>Eukaryota</taxon>
        <taxon>Viridiplantae</taxon>
        <taxon>Streptophyta</taxon>
        <taxon>Embryophyta</taxon>
        <taxon>Tracheophyta</taxon>
        <taxon>Spermatophyta</taxon>
        <taxon>Magnoliopsida</taxon>
        <taxon>eudicotyledons</taxon>
        <taxon>Gunneridae</taxon>
        <taxon>Pentapetalae</taxon>
        <taxon>asterids</taxon>
        <taxon>lamiids</taxon>
        <taxon>Lamiales</taxon>
        <taxon>Oleaceae</taxon>
        <taxon>Oleeae</taxon>
        <taxon>Olea</taxon>
    </lineage>
</organism>
<evidence type="ECO:0000313" key="4">
    <source>
        <dbReference type="EMBL" id="CAA3031222.1"/>
    </source>
</evidence>
<dbReference type="Gramene" id="OE9A114842T1">
    <property type="protein sequence ID" value="OE9A114842C1"/>
    <property type="gene ID" value="OE9A114842"/>
</dbReference>
<proteinExistence type="predicted"/>
<sequence length="335" mass="38041">MDLSSLTSKHHTINQPSPPTATVAGDIPSIGQPFTGFTPLHKPHNQAAALGGNPSTVALAGDTDAEAFITQDSDDRDFLFKNLRSYDVPVINHVGDEGQHRNPFQTTEEMLKLGISSRLDQVFEAPHAVKDVLTSQFGLEHSYIGSKETDQKADQVLGLRIMDVWTPENHYRWSRSRYGDHVSASVESVTRSQLLLCNLDVGEIERLKSRKTELEDTISTIDSDLKALQMELRQKEDEAAEHRREREEIVNMSQKEKKKRREMENLVHQRRIKLKSIERENDPDVSITKVIDQVKELKIQRFQCAMEIKGLLVEAVAYRRSFAELNMVSIELEAK</sequence>
<dbReference type="GO" id="GO:0000724">
    <property type="term" value="P:double-strand break repair via homologous recombination"/>
    <property type="evidence" value="ECO:0007669"/>
    <property type="project" value="TreeGrafter"/>
</dbReference>
<reference evidence="4 5" key="1">
    <citation type="submission" date="2019-12" db="EMBL/GenBank/DDBJ databases">
        <authorList>
            <person name="Alioto T."/>
            <person name="Alioto T."/>
            <person name="Gomez Garrido J."/>
        </authorList>
    </citation>
    <scope>NUCLEOTIDE SEQUENCE [LARGE SCALE GENOMIC DNA]</scope>
</reference>
<feature type="region of interest" description="Disordered" evidence="3">
    <location>
        <begin position="1"/>
        <end position="26"/>
    </location>
</feature>
<keyword evidence="1 2" id="KW-0175">Coiled coil</keyword>
<evidence type="ECO:0000256" key="2">
    <source>
        <dbReference type="SAM" id="Coils"/>
    </source>
</evidence>
<dbReference type="EMBL" id="CACTIH010009429">
    <property type="protein sequence ID" value="CAA3031222.1"/>
    <property type="molecule type" value="Genomic_DNA"/>
</dbReference>
<dbReference type="AlphaFoldDB" id="A0A8S0VGR0"/>
<dbReference type="OrthoDB" id="10254973at2759"/>
<dbReference type="Proteomes" id="UP000594638">
    <property type="component" value="Unassembled WGS sequence"/>
</dbReference>
<dbReference type="PANTHER" id="PTHR45916">
    <property type="entry name" value="STRUCTURAL MAINTENANCE OF CHROMOSOMES PROTEIN 5"/>
    <property type="match status" value="1"/>
</dbReference>
<accession>A0A8S0VGR0</accession>
<protein>
    <submittedName>
        <fullName evidence="4">Structural maintenance of chromosomes 5</fullName>
    </submittedName>
</protein>
<evidence type="ECO:0000256" key="3">
    <source>
        <dbReference type="SAM" id="MobiDB-lite"/>
    </source>
</evidence>
<feature type="coiled-coil region" evidence="2">
    <location>
        <begin position="204"/>
        <end position="280"/>
    </location>
</feature>
<dbReference type="GO" id="GO:0030915">
    <property type="term" value="C:Smc5-Smc6 complex"/>
    <property type="evidence" value="ECO:0007669"/>
    <property type="project" value="TreeGrafter"/>
</dbReference>
<feature type="non-terminal residue" evidence="4">
    <location>
        <position position="335"/>
    </location>
</feature>
<keyword evidence="5" id="KW-1185">Reference proteome</keyword>
<dbReference type="PANTHER" id="PTHR45916:SF1">
    <property type="entry name" value="STRUCTURAL MAINTENANCE OF CHROMOSOMES PROTEIN 5"/>
    <property type="match status" value="1"/>
</dbReference>
<evidence type="ECO:0000256" key="1">
    <source>
        <dbReference type="ARBA" id="ARBA00023054"/>
    </source>
</evidence>
<dbReference type="GO" id="GO:0003697">
    <property type="term" value="F:single-stranded DNA binding"/>
    <property type="evidence" value="ECO:0007669"/>
    <property type="project" value="TreeGrafter"/>
</dbReference>
<gene>
    <name evidence="4" type="ORF">OLEA9_A114842</name>
</gene>
<name>A0A8S0VGR0_OLEEU</name>
<dbReference type="GO" id="GO:0005634">
    <property type="term" value="C:nucleus"/>
    <property type="evidence" value="ECO:0007669"/>
    <property type="project" value="TreeGrafter"/>
</dbReference>
<evidence type="ECO:0000313" key="5">
    <source>
        <dbReference type="Proteomes" id="UP000594638"/>
    </source>
</evidence>